<dbReference type="SUPFAM" id="SSF49472">
    <property type="entry name" value="Transthyretin (synonym: prealbumin)"/>
    <property type="match status" value="1"/>
</dbReference>
<sequence length="106" mass="11097">MTSLSTHVLDAVTGTPAAGIGLDVTGADGGHVASGRTDDDGRARLAEDLVPGTYRLRFATGEWFAAAGRESFHPEVVVAFTVAADRAHLHVPLLLSPFAYSTYRGS</sequence>
<dbReference type="GO" id="GO:0033971">
    <property type="term" value="F:hydroxyisourate hydrolase activity"/>
    <property type="evidence" value="ECO:0007669"/>
    <property type="project" value="UniProtKB-EC"/>
</dbReference>
<evidence type="ECO:0000256" key="5">
    <source>
        <dbReference type="ARBA" id="ARBA00022631"/>
    </source>
</evidence>
<evidence type="ECO:0000256" key="2">
    <source>
        <dbReference type="ARBA" id="ARBA00002704"/>
    </source>
</evidence>
<accession>A0ABV3P254</accession>
<dbReference type="Pfam" id="PF00576">
    <property type="entry name" value="Transthyretin"/>
    <property type="match status" value="1"/>
</dbReference>
<comment type="caution">
    <text evidence="9">The sequence shown here is derived from an EMBL/GenBank/DDBJ whole genome shotgun (WGS) entry which is preliminary data.</text>
</comment>
<evidence type="ECO:0000256" key="7">
    <source>
        <dbReference type="RuleBase" id="RU361270"/>
    </source>
</evidence>
<comment type="catalytic activity">
    <reaction evidence="1 7">
        <text>5-hydroxyisourate + H2O = 5-hydroxy-2-oxo-4-ureido-2,5-dihydro-1H-imidazole-5-carboxylate + H(+)</text>
        <dbReference type="Rhea" id="RHEA:23736"/>
        <dbReference type="ChEBI" id="CHEBI:15377"/>
        <dbReference type="ChEBI" id="CHEBI:15378"/>
        <dbReference type="ChEBI" id="CHEBI:18072"/>
        <dbReference type="ChEBI" id="CHEBI:58639"/>
        <dbReference type="EC" id="3.5.2.17"/>
    </reaction>
</comment>
<comment type="function">
    <text evidence="2">Catalyzes the hydrolysis of 5-hydroxyisourate (HIU) to 2-oxo-4-hydroxy-4-carboxy-5-ureidoimidazoline (OHCU).</text>
</comment>
<reference evidence="9 10" key="1">
    <citation type="submission" date="2024-07" db="EMBL/GenBank/DDBJ databases">
        <authorList>
            <person name="Thanompreechachai J."/>
            <person name="Duangmal K."/>
        </authorList>
    </citation>
    <scope>NUCLEOTIDE SEQUENCE [LARGE SCALE GENOMIC DNA]</scope>
    <source>
        <strain evidence="9 10">KCTC 19886</strain>
    </source>
</reference>
<dbReference type="PANTHER" id="PTHR10395">
    <property type="entry name" value="URICASE AND TRANSTHYRETIN-RELATED"/>
    <property type="match status" value="1"/>
</dbReference>
<name>A0ABV3P254_9ACTN</name>
<keyword evidence="5 7" id="KW-0659">Purine metabolism</keyword>
<proteinExistence type="inferred from homology"/>
<dbReference type="InterPro" id="IPR023416">
    <property type="entry name" value="Transthyretin/HIU_hydrolase_d"/>
</dbReference>
<evidence type="ECO:0000313" key="9">
    <source>
        <dbReference type="EMBL" id="MEW9263707.1"/>
    </source>
</evidence>
<organism evidence="9 10">
    <name type="scientific">Kineococcus endophyticus</name>
    <dbReference type="NCBI Taxonomy" id="1181883"/>
    <lineage>
        <taxon>Bacteria</taxon>
        <taxon>Bacillati</taxon>
        <taxon>Actinomycetota</taxon>
        <taxon>Actinomycetes</taxon>
        <taxon>Kineosporiales</taxon>
        <taxon>Kineosporiaceae</taxon>
        <taxon>Kineococcus</taxon>
    </lineage>
</organism>
<dbReference type="NCBIfam" id="TIGR02962">
    <property type="entry name" value="hdxy_isourate"/>
    <property type="match status" value="1"/>
</dbReference>
<dbReference type="PRINTS" id="PR00189">
    <property type="entry name" value="TRNSTHYRETIN"/>
</dbReference>
<gene>
    <name evidence="9" type="primary">uraH</name>
    <name evidence="9" type="ORF">AB1207_03015</name>
</gene>
<evidence type="ECO:0000256" key="6">
    <source>
        <dbReference type="ARBA" id="ARBA00022801"/>
    </source>
</evidence>
<evidence type="ECO:0000256" key="4">
    <source>
        <dbReference type="ARBA" id="ARBA00011881"/>
    </source>
</evidence>
<dbReference type="CDD" id="cd05822">
    <property type="entry name" value="TLP_HIUase"/>
    <property type="match status" value="1"/>
</dbReference>
<dbReference type="Proteomes" id="UP001555826">
    <property type="component" value="Unassembled WGS sequence"/>
</dbReference>
<keyword evidence="10" id="KW-1185">Reference proteome</keyword>
<dbReference type="InterPro" id="IPR000895">
    <property type="entry name" value="Transthyretin/HIU_hydrolase"/>
</dbReference>
<evidence type="ECO:0000259" key="8">
    <source>
        <dbReference type="Pfam" id="PF00576"/>
    </source>
</evidence>
<evidence type="ECO:0000256" key="3">
    <source>
        <dbReference type="ARBA" id="ARBA00009850"/>
    </source>
</evidence>
<feature type="domain" description="Transthyretin/hydroxyisourate hydrolase" evidence="8">
    <location>
        <begin position="4"/>
        <end position="105"/>
    </location>
</feature>
<comment type="subunit">
    <text evidence="4 7">Homotetramer.</text>
</comment>
<protein>
    <recommendedName>
        <fullName evidence="7">5-hydroxyisourate hydrolase</fullName>
        <shortName evidence="7">HIU hydrolase</shortName>
        <shortName evidence="7">HIUHase</shortName>
        <ecNumber evidence="7">3.5.2.17</ecNumber>
    </recommendedName>
</protein>
<dbReference type="RefSeq" id="WP_367636306.1">
    <property type="nucleotide sequence ID" value="NZ_JBFNQN010000002.1"/>
</dbReference>
<keyword evidence="6 7" id="KW-0378">Hydrolase</keyword>
<comment type="similarity">
    <text evidence="3 7">Belongs to the transthyretin family. 5-hydroxyisourate hydrolase subfamily.</text>
</comment>
<dbReference type="InterPro" id="IPR036817">
    <property type="entry name" value="Transthyretin/HIU_hydrolase_sf"/>
</dbReference>
<dbReference type="Gene3D" id="2.60.40.180">
    <property type="entry name" value="Transthyretin/hydroxyisourate hydrolase domain"/>
    <property type="match status" value="1"/>
</dbReference>
<evidence type="ECO:0000256" key="1">
    <source>
        <dbReference type="ARBA" id="ARBA00001043"/>
    </source>
</evidence>
<dbReference type="InterPro" id="IPR014306">
    <property type="entry name" value="Hydroxyisourate_hydrolase"/>
</dbReference>
<dbReference type="EMBL" id="JBFNQN010000002">
    <property type="protein sequence ID" value="MEW9263707.1"/>
    <property type="molecule type" value="Genomic_DNA"/>
</dbReference>
<dbReference type="EC" id="3.5.2.17" evidence="7"/>
<dbReference type="PANTHER" id="PTHR10395:SF7">
    <property type="entry name" value="5-HYDROXYISOURATE HYDROLASE"/>
    <property type="match status" value="1"/>
</dbReference>
<evidence type="ECO:0000313" key="10">
    <source>
        <dbReference type="Proteomes" id="UP001555826"/>
    </source>
</evidence>